<evidence type="ECO:0000313" key="1">
    <source>
        <dbReference type="EMBL" id="MEX0407224.1"/>
    </source>
</evidence>
<protein>
    <submittedName>
        <fullName evidence="1">Uncharacterized protein</fullName>
    </submittedName>
</protein>
<evidence type="ECO:0000313" key="2">
    <source>
        <dbReference type="Proteomes" id="UP001556692"/>
    </source>
</evidence>
<organism evidence="1 2">
    <name type="scientific">Aquibium pacificus</name>
    <dbReference type="NCBI Taxonomy" id="3153579"/>
    <lineage>
        <taxon>Bacteria</taxon>
        <taxon>Pseudomonadati</taxon>
        <taxon>Pseudomonadota</taxon>
        <taxon>Alphaproteobacteria</taxon>
        <taxon>Hyphomicrobiales</taxon>
        <taxon>Phyllobacteriaceae</taxon>
        <taxon>Aquibium</taxon>
    </lineage>
</organism>
<name>A0ABV3SKI6_9HYPH</name>
<dbReference type="RefSeq" id="WP_367955090.1">
    <property type="nucleotide sequence ID" value="NZ_JBDPGJ010000003.1"/>
</dbReference>
<reference evidence="1 2" key="1">
    <citation type="submission" date="2024-05" db="EMBL/GenBank/DDBJ databases">
        <authorList>
            <person name="Jiang F."/>
        </authorList>
    </citation>
    <scope>NUCLEOTIDE SEQUENCE [LARGE SCALE GENOMIC DNA]</scope>
    <source>
        <strain evidence="1 2">LZ166</strain>
    </source>
</reference>
<dbReference type="Proteomes" id="UP001556692">
    <property type="component" value="Unassembled WGS sequence"/>
</dbReference>
<sequence length="164" mass="18101">MLNQFTLPRLVGASVALLAVLLAAGWLTREDPETKPYLKVMGSGFMFNYRVADVYYGFTAVVQRPLPTGSIIEAAFEDPAGGAEHVVRTRVGTDTNRYSLRSPPVRGVEKDRPYTVAIRVLDREERQVLWRDQLSVRSQISDKVVPDRPLTVGPGYAPNPNSGG</sequence>
<proteinExistence type="predicted"/>
<comment type="caution">
    <text evidence="1">The sequence shown here is derived from an EMBL/GenBank/DDBJ whole genome shotgun (WGS) entry which is preliminary data.</text>
</comment>
<gene>
    <name evidence="1" type="ORF">ABGN05_16275</name>
</gene>
<accession>A0ABV3SKI6</accession>
<keyword evidence="2" id="KW-1185">Reference proteome</keyword>
<dbReference type="EMBL" id="JBDPGJ010000003">
    <property type="protein sequence ID" value="MEX0407224.1"/>
    <property type="molecule type" value="Genomic_DNA"/>
</dbReference>